<feature type="region of interest" description="Disordered" evidence="4">
    <location>
        <begin position="1"/>
        <end position="119"/>
    </location>
</feature>
<organism evidence="5 6">
    <name type="scientific">Eleusine coracana subsp. coracana</name>
    <dbReference type="NCBI Taxonomy" id="191504"/>
    <lineage>
        <taxon>Eukaryota</taxon>
        <taxon>Viridiplantae</taxon>
        <taxon>Streptophyta</taxon>
        <taxon>Embryophyta</taxon>
        <taxon>Tracheophyta</taxon>
        <taxon>Spermatophyta</taxon>
        <taxon>Magnoliopsida</taxon>
        <taxon>Liliopsida</taxon>
        <taxon>Poales</taxon>
        <taxon>Poaceae</taxon>
        <taxon>PACMAD clade</taxon>
        <taxon>Chloridoideae</taxon>
        <taxon>Cynodonteae</taxon>
        <taxon>Eleusininae</taxon>
        <taxon>Eleusine</taxon>
    </lineage>
</organism>
<reference evidence="5" key="2">
    <citation type="submission" date="2021-12" db="EMBL/GenBank/DDBJ databases">
        <title>Resequencing data analysis of finger millet.</title>
        <authorList>
            <person name="Hatakeyama M."/>
            <person name="Aluri S."/>
            <person name="Balachadran M.T."/>
            <person name="Sivarajan S.R."/>
            <person name="Poveda L."/>
            <person name="Shimizu-Inatsugi R."/>
            <person name="Schlapbach R."/>
            <person name="Sreeman S.M."/>
            <person name="Shimizu K.K."/>
        </authorList>
    </citation>
    <scope>NUCLEOTIDE SEQUENCE</scope>
</reference>
<name>A0AAV5EAN8_ELECO</name>
<dbReference type="GO" id="GO:0042273">
    <property type="term" value="P:ribosomal large subunit biogenesis"/>
    <property type="evidence" value="ECO:0007669"/>
    <property type="project" value="TreeGrafter"/>
</dbReference>
<evidence type="ECO:0000313" key="6">
    <source>
        <dbReference type="Proteomes" id="UP001054889"/>
    </source>
</evidence>
<dbReference type="PANTHER" id="PTHR12687">
    <property type="entry name" value="NUCLEOLAR COMPLEX 2 AND RAD4-RELATED"/>
    <property type="match status" value="1"/>
</dbReference>
<dbReference type="Proteomes" id="UP001054889">
    <property type="component" value="Unassembled WGS sequence"/>
</dbReference>
<dbReference type="GO" id="GO:0030690">
    <property type="term" value="C:Noc1p-Noc2p complex"/>
    <property type="evidence" value="ECO:0007669"/>
    <property type="project" value="TreeGrafter"/>
</dbReference>
<evidence type="ECO:0000313" key="5">
    <source>
        <dbReference type="EMBL" id="GJN20429.1"/>
    </source>
</evidence>
<evidence type="ECO:0000256" key="4">
    <source>
        <dbReference type="SAM" id="MobiDB-lite"/>
    </source>
</evidence>
<keyword evidence="3" id="KW-0539">Nucleus</keyword>
<accession>A0AAV5EAN8</accession>
<comment type="caution">
    <text evidence="5">The sequence shown here is derived from an EMBL/GenBank/DDBJ whole genome shotgun (WGS) entry which is preliminary data.</text>
</comment>
<gene>
    <name evidence="5" type="primary">gb07806</name>
    <name evidence="5" type="ORF">PR202_gb07806</name>
</gene>
<feature type="compositionally biased region" description="Basic and acidic residues" evidence="4">
    <location>
        <begin position="108"/>
        <end position="117"/>
    </location>
</feature>
<protein>
    <recommendedName>
        <fullName evidence="7">AATF leucine zipper-containing domain-containing protein</fullName>
    </recommendedName>
</protein>
<proteinExistence type="inferred from homology"/>
<feature type="compositionally biased region" description="Acidic residues" evidence="4">
    <location>
        <begin position="170"/>
        <end position="184"/>
    </location>
</feature>
<dbReference type="EMBL" id="BQKI01000075">
    <property type="protein sequence ID" value="GJN20429.1"/>
    <property type="molecule type" value="Genomic_DNA"/>
</dbReference>
<reference evidence="5" key="1">
    <citation type="journal article" date="2018" name="DNA Res.">
        <title>Multiple hybrid de novo genome assembly of finger millet, an orphan allotetraploid crop.</title>
        <authorList>
            <person name="Hatakeyama M."/>
            <person name="Aluri S."/>
            <person name="Balachadran M.T."/>
            <person name="Sivarajan S.R."/>
            <person name="Patrignani A."/>
            <person name="Gruter S."/>
            <person name="Poveda L."/>
            <person name="Shimizu-Inatsugi R."/>
            <person name="Baeten J."/>
            <person name="Francoijs K.J."/>
            <person name="Nataraja K.N."/>
            <person name="Reddy Y.A.N."/>
            <person name="Phadnis S."/>
            <person name="Ravikumar R.L."/>
            <person name="Schlapbach R."/>
            <person name="Sreeman S.M."/>
            <person name="Shimizu K.K."/>
        </authorList>
    </citation>
    <scope>NUCLEOTIDE SEQUENCE</scope>
</reference>
<dbReference type="PANTHER" id="PTHR12687:SF8">
    <property type="entry name" value="PROTEIN REBELOTE"/>
    <property type="match status" value="1"/>
</dbReference>
<feature type="compositionally biased region" description="Acidic residues" evidence="4">
    <location>
        <begin position="77"/>
        <end position="100"/>
    </location>
</feature>
<keyword evidence="6" id="KW-1185">Reference proteome</keyword>
<evidence type="ECO:0008006" key="7">
    <source>
        <dbReference type="Google" id="ProtNLM"/>
    </source>
</evidence>
<dbReference type="GO" id="GO:0005654">
    <property type="term" value="C:nucleoplasm"/>
    <property type="evidence" value="ECO:0007669"/>
    <property type="project" value="TreeGrafter"/>
</dbReference>
<feature type="compositionally biased region" description="Basic and acidic residues" evidence="4">
    <location>
        <begin position="41"/>
        <end position="61"/>
    </location>
</feature>
<feature type="region of interest" description="Disordered" evidence="4">
    <location>
        <begin position="164"/>
        <end position="191"/>
    </location>
</feature>
<sequence>MAKKLGKKARKFARKHLQTAAKRNRKIRNQFNNRRPRRGGSGREEGRPGDGGEDEPLRTEDANMEITDATLVNGLEFPEDEADIDTELSDSDDYLPEDPECPYYSGSEDDKDKDHFMQDGLDNQNAEMNLDLIKQKKKLEKLLDKDPEFGNFLDKWKSELQSYRSKELSESDEDEMDSMDDDDNSGDRNLPNDKILTSKTISEWCHIFRALLEVSDDLNKGKIMNLRNSKKWQSVDPIINSYLRNSVELYSLDVQNSFEKVVTSVGHLNAILRLASKTKEKVNENKNFIQRKREEVSFSPKDKTSIESFLQEEKNTGNASFTRYYGSISEERQLRGRKAH</sequence>
<evidence type="ECO:0000256" key="3">
    <source>
        <dbReference type="ARBA" id="ARBA00023242"/>
    </source>
</evidence>
<comment type="similarity">
    <text evidence="2">Belongs to the NOC2 family.</text>
</comment>
<evidence type="ECO:0000256" key="1">
    <source>
        <dbReference type="ARBA" id="ARBA00004123"/>
    </source>
</evidence>
<dbReference type="InterPro" id="IPR005343">
    <property type="entry name" value="Noc2"/>
</dbReference>
<evidence type="ECO:0000256" key="2">
    <source>
        <dbReference type="ARBA" id="ARBA00005907"/>
    </source>
</evidence>
<comment type="subcellular location">
    <subcellularLocation>
        <location evidence="1">Nucleus</location>
    </subcellularLocation>
</comment>
<feature type="compositionally biased region" description="Basic residues" evidence="4">
    <location>
        <begin position="1"/>
        <end position="40"/>
    </location>
</feature>
<dbReference type="AlphaFoldDB" id="A0AAV5EAN8"/>
<dbReference type="GO" id="GO:0005730">
    <property type="term" value="C:nucleolus"/>
    <property type="evidence" value="ECO:0007669"/>
    <property type="project" value="TreeGrafter"/>
</dbReference>
<dbReference type="GO" id="GO:0030691">
    <property type="term" value="C:Noc2p-Noc3p complex"/>
    <property type="evidence" value="ECO:0007669"/>
    <property type="project" value="TreeGrafter"/>
</dbReference>